<comment type="cofactor">
    <cofactor evidence="15">
        <name>[4Fe-4S] cluster</name>
        <dbReference type="ChEBI" id="CHEBI:49883"/>
    </cofactor>
    <text evidence="15">Binds 1 [4Fe-4S] cluster. The cluster is coordinated with 3 cysteines and an exchangeable S-adenosyl-L-methionine.</text>
</comment>
<keyword evidence="8 15" id="KW-0479">Metal-binding</keyword>
<sequence>MSTITEFPDPVTAAPADTVELATTELLEKYDGRVPRYTSYPTAPHFSERVSPEVYAAWLRDLPDGAPLSLYLHVPFCDSLCWFCGCNTTVVNRPEPVARYVDLLLQEIDMVARSIGARRQVSQIHLGGGSPTILSAEQVRRVFARLRHNFDVRVDAEIAVEIDPRGLSEDTIAAFAEAGLTRASIGVQDVNPKVQDAINRIQSHETTTRCVELLRKHGVDKLNLDLMYGLPYQGIDDLQETVRRNLELSPDRVAVFGYAHVPWMKKHQKLIPEAALPGTEARWQQYREAANWLVGAGYWPIGLDHFAKPTDSMAEALREGWLHRNFQGYTTDLAPALLGLGASAIGKTPQGYIQNHKDVPNYAAAIKDGRLPTAKGVEVGPDDAMRSDAIEQLMCFMTVDVGEVAARHGAEASVFDPAIRQLREMEQDGLLRISGSRITVLECARPLLRTAASVFDAYLENNGQRRHASAV</sequence>
<dbReference type="InterPro" id="IPR058240">
    <property type="entry name" value="rSAM_sf"/>
</dbReference>
<evidence type="ECO:0000259" key="16">
    <source>
        <dbReference type="PROSITE" id="PS51918"/>
    </source>
</evidence>
<gene>
    <name evidence="17" type="primary">hemN</name>
    <name evidence="17" type="ORF">CKO28_07320</name>
</gene>
<evidence type="ECO:0000256" key="12">
    <source>
        <dbReference type="ARBA" id="ARBA00023244"/>
    </source>
</evidence>
<keyword evidence="18" id="KW-1185">Reference proteome</keyword>
<evidence type="ECO:0000256" key="9">
    <source>
        <dbReference type="ARBA" id="ARBA00023002"/>
    </source>
</evidence>
<dbReference type="SFLD" id="SFLDG01082">
    <property type="entry name" value="B12-binding_domain_containing"/>
    <property type="match status" value="1"/>
</dbReference>
<dbReference type="InterPro" id="IPR034505">
    <property type="entry name" value="Coproporphyrinogen-III_oxidase"/>
</dbReference>
<dbReference type="Pfam" id="PF04055">
    <property type="entry name" value="Radical_SAM"/>
    <property type="match status" value="1"/>
</dbReference>
<keyword evidence="11 15" id="KW-0411">Iron-sulfur</keyword>
<evidence type="ECO:0000256" key="15">
    <source>
        <dbReference type="PIRNR" id="PIRNR000167"/>
    </source>
</evidence>
<dbReference type="Gene3D" id="3.80.30.20">
    <property type="entry name" value="tm_1862 like domain"/>
    <property type="match status" value="1"/>
</dbReference>
<evidence type="ECO:0000256" key="5">
    <source>
        <dbReference type="ARBA" id="ARBA00022485"/>
    </source>
</evidence>
<comment type="subunit">
    <text evidence="4">Monomer.</text>
</comment>
<keyword evidence="7 15" id="KW-0949">S-adenosyl-L-methionine</keyword>
<evidence type="ECO:0000256" key="3">
    <source>
        <dbReference type="ARBA" id="ARBA00005493"/>
    </source>
</evidence>
<dbReference type="RefSeq" id="WP_200340002.1">
    <property type="nucleotide sequence ID" value="NZ_NRRL01000012.1"/>
</dbReference>
<keyword evidence="5 15" id="KW-0004">4Fe-4S</keyword>
<comment type="caution">
    <text evidence="17">The sequence shown here is derived from an EMBL/GenBank/DDBJ whole genome shotgun (WGS) entry which is preliminary data.</text>
</comment>
<dbReference type="InterPro" id="IPR006638">
    <property type="entry name" value="Elp3/MiaA/NifB-like_rSAM"/>
</dbReference>
<dbReference type="InterPro" id="IPR007197">
    <property type="entry name" value="rSAM"/>
</dbReference>
<comment type="function">
    <text evidence="13">Involved in the heme biosynthesis. Catalyzes the anaerobic oxidative decarboxylation of propionate groups of rings A and B of coproporphyrinogen III to yield the vinyl groups in protoporphyrinogen IX.</text>
</comment>
<comment type="subcellular location">
    <subcellularLocation>
        <location evidence="1 15">Cytoplasm</location>
    </subcellularLocation>
</comment>
<comment type="similarity">
    <text evidence="3 15">Belongs to the anaerobic coproporphyrinogen-III oxidase family.</text>
</comment>
<dbReference type="NCBIfam" id="TIGR00538">
    <property type="entry name" value="hemN"/>
    <property type="match status" value="1"/>
</dbReference>
<keyword evidence="10 15" id="KW-0408">Iron</keyword>
<keyword evidence="6 15" id="KW-0963">Cytoplasm</keyword>
<evidence type="ECO:0000256" key="2">
    <source>
        <dbReference type="ARBA" id="ARBA00004785"/>
    </source>
</evidence>
<dbReference type="SFLD" id="SFLDG01065">
    <property type="entry name" value="anaerobic_coproporphyrinogen-I"/>
    <property type="match status" value="1"/>
</dbReference>
<dbReference type="PROSITE" id="PS51918">
    <property type="entry name" value="RADICAL_SAM"/>
    <property type="match status" value="1"/>
</dbReference>
<dbReference type="EMBL" id="NRRL01000012">
    <property type="protein sequence ID" value="MBK1667844.1"/>
    <property type="molecule type" value="Genomic_DNA"/>
</dbReference>
<feature type="domain" description="Radical SAM core" evidence="16">
    <location>
        <begin position="62"/>
        <end position="296"/>
    </location>
</feature>
<name>A0ABS1DC97_9PROT</name>
<evidence type="ECO:0000256" key="6">
    <source>
        <dbReference type="ARBA" id="ARBA00022490"/>
    </source>
</evidence>
<evidence type="ECO:0000313" key="17">
    <source>
        <dbReference type="EMBL" id="MBK1667844.1"/>
    </source>
</evidence>
<comment type="pathway">
    <text evidence="2 15">Porphyrin-containing compound metabolism; protoporphyrin-IX biosynthesis; protoporphyrinogen-IX from coproporphyrinogen-III (AdoMet route): step 1/1.</text>
</comment>
<organism evidence="17 18">
    <name type="scientific">Rhodovibrio sodomensis</name>
    <dbReference type="NCBI Taxonomy" id="1088"/>
    <lineage>
        <taxon>Bacteria</taxon>
        <taxon>Pseudomonadati</taxon>
        <taxon>Pseudomonadota</taxon>
        <taxon>Alphaproteobacteria</taxon>
        <taxon>Rhodospirillales</taxon>
        <taxon>Rhodovibrionaceae</taxon>
        <taxon>Rhodovibrio</taxon>
    </lineage>
</organism>
<dbReference type="PIRSF" id="PIRSF000167">
    <property type="entry name" value="HemN"/>
    <property type="match status" value="1"/>
</dbReference>
<dbReference type="PANTHER" id="PTHR13932:SF6">
    <property type="entry name" value="OXYGEN-INDEPENDENT COPROPORPHYRINOGEN III OXIDASE"/>
    <property type="match status" value="1"/>
</dbReference>
<evidence type="ECO:0000256" key="10">
    <source>
        <dbReference type="ARBA" id="ARBA00023004"/>
    </source>
</evidence>
<evidence type="ECO:0000256" key="14">
    <source>
        <dbReference type="ARBA" id="ARBA00048321"/>
    </source>
</evidence>
<dbReference type="Proteomes" id="UP001296873">
    <property type="component" value="Unassembled WGS sequence"/>
</dbReference>
<comment type="catalytic activity">
    <reaction evidence="14 15">
        <text>coproporphyrinogen III + 2 S-adenosyl-L-methionine = protoporphyrinogen IX + 2 5'-deoxyadenosine + 2 L-methionine + 2 CO2</text>
        <dbReference type="Rhea" id="RHEA:15425"/>
        <dbReference type="ChEBI" id="CHEBI:16526"/>
        <dbReference type="ChEBI" id="CHEBI:17319"/>
        <dbReference type="ChEBI" id="CHEBI:57307"/>
        <dbReference type="ChEBI" id="CHEBI:57309"/>
        <dbReference type="ChEBI" id="CHEBI:57844"/>
        <dbReference type="ChEBI" id="CHEBI:59789"/>
        <dbReference type="EC" id="1.3.98.3"/>
    </reaction>
</comment>
<dbReference type="SUPFAM" id="SSF102114">
    <property type="entry name" value="Radical SAM enzymes"/>
    <property type="match status" value="1"/>
</dbReference>
<dbReference type="PANTHER" id="PTHR13932">
    <property type="entry name" value="COPROPORPHYRINIGEN III OXIDASE"/>
    <property type="match status" value="1"/>
</dbReference>
<evidence type="ECO:0000256" key="13">
    <source>
        <dbReference type="ARBA" id="ARBA00024295"/>
    </source>
</evidence>
<reference evidence="17 18" key="1">
    <citation type="journal article" date="2020" name="Microorganisms">
        <title>Osmotic Adaptation and Compatible Solute Biosynthesis of Phototrophic Bacteria as Revealed from Genome Analyses.</title>
        <authorList>
            <person name="Imhoff J.F."/>
            <person name="Rahn T."/>
            <person name="Kunzel S."/>
            <person name="Keller A."/>
            <person name="Neulinger S.C."/>
        </authorList>
    </citation>
    <scope>NUCLEOTIDE SEQUENCE [LARGE SCALE GENOMIC DNA]</scope>
    <source>
        <strain evidence="17 18">DSM 9895</strain>
    </source>
</reference>
<dbReference type="EC" id="1.3.98.3" evidence="15"/>
<keyword evidence="9 15" id="KW-0560">Oxidoreductase</keyword>
<protein>
    <recommendedName>
        <fullName evidence="15">Coproporphyrinogen-III oxidase</fullName>
        <ecNumber evidence="15">1.3.98.3</ecNumber>
    </recommendedName>
</protein>
<dbReference type="CDD" id="cd01335">
    <property type="entry name" value="Radical_SAM"/>
    <property type="match status" value="1"/>
</dbReference>
<evidence type="ECO:0000256" key="4">
    <source>
        <dbReference type="ARBA" id="ARBA00011245"/>
    </source>
</evidence>
<evidence type="ECO:0000256" key="1">
    <source>
        <dbReference type="ARBA" id="ARBA00004496"/>
    </source>
</evidence>
<dbReference type="InterPro" id="IPR004558">
    <property type="entry name" value="Coprogen_oxidase_HemN"/>
</dbReference>
<dbReference type="SMART" id="SM00729">
    <property type="entry name" value="Elp3"/>
    <property type="match status" value="1"/>
</dbReference>
<dbReference type="InterPro" id="IPR023404">
    <property type="entry name" value="rSAM_horseshoe"/>
</dbReference>
<dbReference type="Gene3D" id="1.10.10.920">
    <property type="match status" value="1"/>
</dbReference>
<evidence type="ECO:0000256" key="8">
    <source>
        <dbReference type="ARBA" id="ARBA00022723"/>
    </source>
</evidence>
<keyword evidence="12 15" id="KW-0627">Porphyrin biosynthesis</keyword>
<evidence type="ECO:0000256" key="11">
    <source>
        <dbReference type="ARBA" id="ARBA00023014"/>
    </source>
</evidence>
<dbReference type="SFLD" id="SFLDS00029">
    <property type="entry name" value="Radical_SAM"/>
    <property type="match status" value="1"/>
</dbReference>
<proteinExistence type="inferred from homology"/>
<evidence type="ECO:0000256" key="7">
    <source>
        <dbReference type="ARBA" id="ARBA00022691"/>
    </source>
</evidence>
<accession>A0ABS1DC97</accession>
<evidence type="ECO:0000313" key="18">
    <source>
        <dbReference type="Proteomes" id="UP001296873"/>
    </source>
</evidence>